<protein>
    <submittedName>
        <fullName evidence="2">Uncharacterized protein</fullName>
    </submittedName>
</protein>
<feature type="region of interest" description="Disordered" evidence="1">
    <location>
        <begin position="283"/>
        <end position="420"/>
    </location>
</feature>
<reference evidence="2" key="1">
    <citation type="submission" date="2021-05" db="EMBL/GenBank/DDBJ databases">
        <title>Comparative genomics of three Colletotrichum scovillei strains and genetic complementation revealed genes involved fungal growth and virulence on chili pepper.</title>
        <authorList>
            <person name="Hsieh D.-K."/>
            <person name="Chuang S.-C."/>
            <person name="Chen C.-Y."/>
            <person name="Chao Y.-T."/>
            <person name="Lu M.-Y.J."/>
            <person name="Lee M.-H."/>
            <person name="Shih M.-C."/>
        </authorList>
    </citation>
    <scope>NUCLEOTIDE SEQUENCE</scope>
    <source>
        <strain evidence="2">Coll-153</strain>
    </source>
</reference>
<feature type="compositionally biased region" description="Basic and acidic residues" evidence="1">
    <location>
        <begin position="296"/>
        <end position="310"/>
    </location>
</feature>
<feature type="compositionally biased region" description="Low complexity" evidence="1">
    <location>
        <begin position="356"/>
        <end position="367"/>
    </location>
</feature>
<feature type="compositionally biased region" description="Polar residues" evidence="1">
    <location>
        <begin position="140"/>
        <end position="155"/>
    </location>
</feature>
<dbReference type="Proteomes" id="UP000699042">
    <property type="component" value="Unassembled WGS sequence"/>
</dbReference>
<proteinExistence type="predicted"/>
<organism evidence="2 3">
    <name type="scientific">Colletotrichum scovillei</name>
    <dbReference type="NCBI Taxonomy" id="1209932"/>
    <lineage>
        <taxon>Eukaryota</taxon>
        <taxon>Fungi</taxon>
        <taxon>Dikarya</taxon>
        <taxon>Ascomycota</taxon>
        <taxon>Pezizomycotina</taxon>
        <taxon>Sordariomycetes</taxon>
        <taxon>Hypocreomycetidae</taxon>
        <taxon>Glomerellales</taxon>
        <taxon>Glomerellaceae</taxon>
        <taxon>Colletotrichum</taxon>
        <taxon>Colletotrichum acutatum species complex</taxon>
    </lineage>
</organism>
<comment type="caution">
    <text evidence="2">The sequence shown here is derived from an EMBL/GenBank/DDBJ whole genome shotgun (WGS) entry which is preliminary data.</text>
</comment>
<feature type="region of interest" description="Disordered" evidence="1">
    <location>
        <begin position="31"/>
        <end position="211"/>
    </location>
</feature>
<feature type="compositionally biased region" description="Acidic residues" evidence="1">
    <location>
        <begin position="317"/>
        <end position="327"/>
    </location>
</feature>
<feature type="compositionally biased region" description="Basic and acidic residues" evidence="1">
    <location>
        <begin position="368"/>
        <end position="379"/>
    </location>
</feature>
<dbReference type="EMBL" id="JAESDN010000009">
    <property type="protein sequence ID" value="KAG7045575.1"/>
    <property type="molecule type" value="Genomic_DNA"/>
</dbReference>
<feature type="compositionally biased region" description="Polar residues" evidence="1">
    <location>
        <begin position="33"/>
        <end position="42"/>
    </location>
</feature>
<feature type="compositionally biased region" description="Low complexity" evidence="1">
    <location>
        <begin position="387"/>
        <end position="411"/>
    </location>
</feature>
<dbReference type="AlphaFoldDB" id="A0A9P7QY80"/>
<evidence type="ECO:0000256" key="1">
    <source>
        <dbReference type="SAM" id="MobiDB-lite"/>
    </source>
</evidence>
<name>A0A9P7QY80_9PEZI</name>
<evidence type="ECO:0000313" key="3">
    <source>
        <dbReference type="Proteomes" id="UP000699042"/>
    </source>
</evidence>
<gene>
    <name evidence="2" type="ORF">JMJ77_009655</name>
</gene>
<evidence type="ECO:0000313" key="2">
    <source>
        <dbReference type="EMBL" id="KAG7045575.1"/>
    </source>
</evidence>
<accession>A0A9P7QY80</accession>
<feature type="compositionally biased region" description="Low complexity" evidence="1">
    <location>
        <begin position="174"/>
        <end position="196"/>
    </location>
</feature>
<sequence length="420" mass="44388">MSLIETYKTFNSQEKEVVEILAGMLKSAAPAQGASSLASTGSRAEAPSQEIVGSSAPKRILGWTPINEPVKKASSSLSQLVREPSPERLVPEQLATASDREQNDGKVTAPAALVSTNEREPAQIGIGLAPKPRRPLPTSKPKQQRGQEANKDNQQPPSPPAVKPATGSKAAPVAGKKAQAKTAAAANNKTRTNAAKPADKKPQTQATSGEREICKCSKCLESNPEGIEQCAKTTKEHIRADRERNKGMRPPEPCKRCLDSKNEDECFYSGGKVCSRCMKLKESCTLNPSPGKGRKRDQDKVKREQKKKQTESPAGDENTDEAEEVLEVVEPPKKKTRTRASKKSPPAAQQPSVGSPAGDEAGEPPAAGDRERSSSDDGSRTIGGSPSSSGATVGESGESSSSEPCGSPPGKGRVEDSHDS</sequence>
<keyword evidence="3" id="KW-1185">Reference proteome</keyword>